<proteinExistence type="predicted"/>
<dbReference type="Pfam" id="PF04230">
    <property type="entry name" value="PS_pyruv_trans"/>
    <property type="match status" value="1"/>
</dbReference>
<name>A0AAW6E1N6_9FIRM</name>
<dbReference type="InterPro" id="IPR007345">
    <property type="entry name" value="Polysacch_pyruvyl_Trfase"/>
</dbReference>
<dbReference type="RefSeq" id="WP_117938542.1">
    <property type="nucleotide sequence ID" value="NZ_JADMNX010000003.1"/>
</dbReference>
<gene>
    <name evidence="2" type="ORF">PNV70_06195</name>
</gene>
<organism evidence="2 3">
    <name type="scientific">Ruminococcus bicirculans</name>
    <name type="common">ex Wegman et al. 2014</name>
    <dbReference type="NCBI Taxonomy" id="1160721"/>
    <lineage>
        <taxon>Bacteria</taxon>
        <taxon>Bacillati</taxon>
        <taxon>Bacillota</taxon>
        <taxon>Clostridia</taxon>
        <taxon>Eubacteriales</taxon>
        <taxon>Oscillospiraceae</taxon>
        <taxon>Ruminococcus</taxon>
    </lineage>
</organism>
<keyword evidence="2" id="KW-0808">Transferase</keyword>
<feature type="domain" description="Polysaccharide pyruvyl transferase" evidence="1">
    <location>
        <begin position="15"/>
        <end position="294"/>
    </location>
</feature>
<comment type="caution">
    <text evidence="2">The sequence shown here is derived from an EMBL/GenBank/DDBJ whole genome shotgun (WGS) entry which is preliminary data.</text>
</comment>
<dbReference type="Proteomes" id="UP001211421">
    <property type="component" value="Unassembled WGS sequence"/>
</dbReference>
<sequence length="368" mass="42831">MKKIGICTLYYQNRNYGANLQAYALRYTLEKLGVNAELVPYYYRTRVRRLLSSIKQSLKKNSISKNVEKRNRVIDKFNNLIPHSKVYYSNTIHKANKYYDCFITGSDQVWNPDWINKYLSLDFVEDGKVTASYAASTGKVNLNVSEQQKLKRALNNTKYISIRENESIASLQKLTDKPIINVLDPTLLLSRSEWDEICSDRIITDNYLFCYFLGDNEHLRELAYECARKNGLKVVTLPYLNLTYRSVDEGFGDYALFNVSPNDFLSLIKYASFIITDSFHASVFSHIFERPFVVSGKKENEMGCRLKSLTDMFNTQSHYFVDHEMVTVDKIDEFNCELQICDNTTYQKMKEISINFLKMVINDGQFDL</sequence>
<reference evidence="2" key="1">
    <citation type="submission" date="2023-01" db="EMBL/GenBank/DDBJ databases">
        <title>Human gut microbiome strain richness.</title>
        <authorList>
            <person name="Chen-Liaw A."/>
        </authorList>
    </citation>
    <scope>NUCLEOTIDE SEQUENCE</scope>
    <source>
        <strain evidence="2">D59st1_B8_D59t2_181005</strain>
    </source>
</reference>
<protein>
    <submittedName>
        <fullName evidence="2">Polysaccharide pyruvyl transferase family protein</fullName>
    </submittedName>
</protein>
<dbReference type="GO" id="GO:0016740">
    <property type="term" value="F:transferase activity"/>
    <property type="evidence" value="ECO:0007669"/>
    <property type="project" value="UniProtKB-KW"/>
</dbReference>
<accession>A0AAW6E1N6</accession>
<evidence type="ECO:0000313" key="3">
    <source>
        <dbReference type="Proteomes" id="UP001211421"/>
    </source>
</evidence>
<evidence type="ECO:0000259" key="1">
    <source>
        <dbReference type="Pfam" id="PF04230"/>
    </source>
</evidence>
<evidence type="ECO:0000313" key="2">
    <source>
        <dbReference type="EMBL" id="MDB8741655.1"/>
    </source>
</evidence>
<dbReference type="EMBL" id="JAQMLS010000003">
    <property type="protein sequence ID" value="MDB8741655.1"/>
    <property type="molecule type" value="Genomic_DNA"/>
</dbReference>
<dbReference type="AlphaFoldDB" id="A0AAW6E1N6"/>